<dbReference type="AlphaFoldDB" id="A0A4C1Z422"/>
<accession>A0A4C1Z422</accession>
<dbReference type="EMBL" id="BGZK01001616">
    <property type="protein sequence ID" value="GBP83356.1"/>
    <property type="molecule type" value="Genomic_DNA"/>
</dbReference>
<sequence>MPFVLEKVREKGPCSRILLHHDNASPHTAKQTTNYLGTFDIEILVHQPYRADLAQCDSYLFPKIKKNLEESRLQTPRKQWLHTKRPSKRSLNAMCKVFFLVVPTNIVMY</sequence>
<dbReference type="PANTHER" id="PTHR46060">
    <property type="entry name" value="MARINER MOS1 TRANSPOSASE-LIKE PROTEIN"/>
    <property type="match status" value="1"/>
</dbReference>
<dbReference type="Gene3D" id="3.30.420.10">
    <property type="entry name" value="Ribonuclease H-like superfamily/Ribonuclease H"/>
    <property type="match status" value="1"/>
</dbReference>
<reference evidence="1 2" key="1">
    <citation type="journal article" date="2019" name="Commun. Biol.">
        <title>The bagworm genome reveals a unique fibroin gene that provides high tensile strength.</title>
        <authorList>
            <person name="Kono N."/>
            <person name="Nakamura H."/>
            <person name="Ohtoshi R."/>
            <person name="Tomita M."/>
            <person name="Numata K."/>
            <person name="Arakawa K."/>
        </authorList>
    </citation>
    <scope>NUCLEOTIDE SEQUENCE [LARGE SCALE GENOMIC DNA]</scope>
</reference>
<proteinExistence type="predicted"/>
<organism evidence="1 2">
    <name type="scientific">Eumeta variegata</name>
    <name type="common">Bagworm moth</name>
    <name type="synonym">Eumeta japonica</name>
    <dbReference type="NCBI Taxonomy" id="151549"/>
    <lineage>
        <taxon>Eukaryota</taxon>
        <taxon>Metazoa</taxon>
        <taxon>Ecdysozoa</taxon>
        <taxon>Arthropoda</taxon>
        <taxon>Hexapoda</taxon>
        <taxon>Insecta</taxon>
        <taxon>Pterygota</taxon>
        <taxon>Neoptera</taxon>
        <taxon>Endopterygota</taxon>
        <taxon>Lepidoptera</taxon>
        <taxon>Glossata</taxon>
        <taxon>Ditrysia</taxon>
        <taxon>Tineoidea</taxon>
        <taxon>Psychidae</taxon>
        <taxon>Oiketicinae</taxon>
        <taxon>Eumeta</taxon>
    </lineage>
</organism>
<name>A0A4C1Z422_EUMVA</name>
<dbReference type="InterPro" id="IPR052709">
    <property type="entry name" value="Transposase-MT_Hybrid"/>
</dbReference>
<dbReference type="InterPro" id="IPR036397">
    <property type="entry name" value="RNaseH_sf"/>
</dbReference>
<dbReference type="Proteomes" id="UP000299102">
    <property type="component" value="Unassembled WGS sequence"/>
</dbReference>
<gene>
    <name evidence="1" type="ORF">EVAR_35449_1</name>
</gene>
<dbReference type="PANTHER" id="PTHR46060:SF1">
    <property type="entry name" value="MARINER MOS1 TRANSPOSASE-LIKE PROTEIN"/>
    <property type="match status" value="1"/>
</dbReference>
<evidence type="ECO:0000313" key="2">
    <source>
        <dbReference type="Proteomes" id="UP000299102"/>
    </source>
</evidence>
<evidence type="ECO:0000313" key="1">
    <source>
        <dbReference type="EMBL" id="GBP83356.1"/>
    </source>
</evidence>
<dbReference type="OrthoDB" id="10017160at2759"/>
<dbReference type="GO" id="GO:0003676">
    <property type="term" value="F:nucleic acid binding"/>
    <property type="evidence" value="ECO:0007669"/>
    <property type="project" value="InterPro"/>
</dbReference>
<comment type="caution">
    <text evidence="1">The sequence shown here is derived from an EMBL/GenBank/DDBJ whole genome shotgun (WGS) entry which is preliminary data.</text>
</comment>
<protein>
    <submittedName>
        <fullName evidence="1">Mariner Mos1 transposase</fullName>
    </submittedName>
</protein>
<keyword evidence="2" id="KW-1185">Reference proteome</keyword>